<keyword evidence="2" id="KW-1003">Cell membrane</keyword>
<dbReference type="GO" id="GO:0022857">
    <property type="term" value="F:transmembrane transporter activity"/>
    <property type="evidence" value="ECO:0007669"/>
    <property type="project" value="TreeGrafter"/>
</dbReference>
<dbReference type="RefSeq" id="WP_231749186.1">
    <property type="nucleotide sequence ID" value="NZ_CP036426.1"/>
</dbReference>
<dbReference type="PANTHER" id="PTHR30572:SF4">
    <property type="entry name" value="ABC TRANSPORTER PERMEASE YTRF"/>
    <property type="match status" value="1"/>
</dbReference>
<keyword evidence="10" id="KW-0547">Nucleotide-binding</keyword>
<dbReference type="InterPro" id="IPR025857">
    <property type="entry name" value="MacB_PCD"/>
</dbReference>
<evidence type="ECO:0000259" key="8">
    <source>
        <dbReference type="Pfam" id="PF02687"/>
    </source>
</evidence>
<dbReference type="GO" id="GO:0005886">
    <property type="term" value="C:plasma membrane"/>
    <property type="evidence" value="ECO:0007669"/>
    <property type="project" value="UniProtKB-SubCell"/>
</dbReference>
<dbReference type="PANTHER" id="PTHR30572">
    <property type="entry name" value="MEMBRANE COMPONENT OF TRANSPORTER-RELATED"/>
    <property type="match status" value="1"/>
</dbReference>
<comment type="subcellular location">
    <subcellularLocation>
        <location evidence="1">Cell membrane</location>
        <topology evidence="1">Multi-pass membrane protein</topology>
    </subcellularLocation>
</comment>
<keyword evidence="5 7" id="KW-0472">Membrane</keyword>
<dbReference type="EMBL" id="CP036426">
    <property type="protein sequence ID" value="QDV36064.1"/>
    <property type="molecule type" value="Genomic_DNA"/>
</dbReference>
<evidence type="ECO:0000256" key="3">
    <source>
        <dbReference type="ARBA" id="ARBA00022692"/>
    </source>
</evidence>
<sequence>MMMVLANVRSALEQLWANKMRSVLTVLGIIIAVTSTITVVSVVQGFTGYVSEFLQGLGTNAMWIWPERPGGEAGKRLGRVTLDLRDVEALRAECSTLESISPLIPQPTATVAIGRTEVTTQLEGVSAEYHAIRNMPVEVGRAFTFLDIERRHPVCVLGREVLRKLEQGDDLVGRTLLVDGRRFRVVGILAEKGSVLGNSQDDLVLIPYTMALTMYPASRTNIALAARALDETQVPEAKAQVVSILRRRHRLDAYQPNDFQIRTQDEILTAFNSISIVATAVLAGIVGISLLVGGIGIMNVMLVSVTERTREIGLRKAVGARRRDIMLQFLTEAVVLSLLGGGLGVGLGYGLTAIVSLHPQMVDVAVPLWAVIIGFGISAGTGVVFGILPALKAALLNPIDALRHE</sequence>
<evidence type="ECO:0000313" key="10">
    <source>
        <dbReference type="EMBL" id="QDV36064.1"/>
    </source>
</evidence>
<dbReference type="Pfam" id="PF12704">
    <property type="entry name" value="MacB_PCD"/>
    <property type="match status" value="1"/>
</dbReference>
<feature type="transmembrane region" description="Helical" evidence="7">
    <location>
        <begin position="369"/>
        <end position="391"/>
    </location>
</feature>
<evidence type="ECO:0000259" key="9">
    <source>
        <dbReference type="Pfam" id="PF12704"/>
    </source>
</evidence>
<dbReference type="EC" id="3.6.3.-" evidence="10"/>
<dbReference type="InterPro" id="IPR050250">
    <property type="entry name" value="Macrolide_Exporter_MacB"/>
</dbReference>
<proteinExistence type="inferred from homology"/>
<feature type="transmembrane region" description="Helical" evidence="7">
    <location>
        <begin position="276"/>
        <end position="304"/>
    </location>
</feature>
<dbReference type="InterPro" id="IPR003838">
    <property type="entry name" value="ABC3_permease_C"/>
</dbReference>
<dbReference type="Proteomes" id="UP000317835">
    <property type="component" value="Chromosome"/>
</dbReference>
<dbReference type="GO" id="GO:0016787">
    <property type="term" value="F:hydrolase activity"/>
    <property type="evidence" value="ECO:0007669"/>
    <property type="project" value="UniProtKB-KW"/>
</dbReference>
<evidence type="ECO:0000256" key="2">
    <source>
        <dbReference type="ARBA" id="ARBA00022475"/>
    </source>
</evidence>
<comment type="similarity">
    <text evidence="6">Belongs to the ABC-4 integral membrane protein family.</text>
</comment>
<protein>
    <submittedName>
        <fullName evidence="10">Macrolide export ATP-binding/permease protein MacB</fullName>
        <ecNumber evidence="10">3.6.3.-</ecNumber>
    </submittedName>
</protein>
<evidence type="ECO:0000256" key="7">
    <source>
        <dbReference type="SAM" id="Phobius"/>
    </source>
</evidence>
<dbReference type="Pfam" id="PF02687">
    <property type="entry name" value="FtsX"/>
    <property type="match status" value="1"/>
</dbReference>
<dbReference type="AlphaFoldDB" id="A0A518H5E7"/>
<keyword evidence="11" id="KW-1185">Reference proteome</keyword>
<feature type="domain" description="ABC3 transporter permease C-terminal" evidence="8">
    <location>
        <begin position="285"/>
        <end position="397"/>
    </location>
</feature>
<evidence type="ECO:0000256" key="6">
    <source>
        <dbReference type="ARBA" id="ARBA00038076"/>
    </source>
</evidence>
<dbReference type="KEGG" id="tpla:ElP_39740"/>
<feature type="transmembrane region" description="Helical" evidence="7">
    <location>
        <begin position="325"/>
        <end position="349"/>
    </location>
</feature>
<evidence type="ECO:0000256" key="1">
    <source>
        <dbReference type="ARBA" id="ARBA00004651"/>
    </source>
</evidence>
<keyword evidence="4 7" id="KW-1133">Transmembrane helix</keyword>
<reference evidence="10 11" key="1">
    <citation type="submission" date="2019-02" db="EMBL/GenBank/DDBJ databases">
        <title>Deep-cultivation of Planctomycetes and their phenomic and genomic characterization uncovers novel biology.</title>
        <authorList>
            <person name="Wiegand S."/>
            <person name="Jogler M."/>
            <person name="Boedeker C."/>
            <person name="Pinto D."/>
            <person name="Vollmers J."/>
            <person name="Rivas-Marin E."/>
            <person name="Kohn T."/>
            <person name="Peeters S.H."/>
            <person name="Heuer A."/>
            <person name="Rast P."/>
            <person name="Oberbeckmann S."/>
            <person name="Bunk B."/>
            <person name="Jeske O."/>
            <person name="Meyerdierks A."/>
            <person name="Storesund J.E."/>
            <person name="Kallscheuer N."/>
            <person name="Luecker S."/>
            <person name="Lage O.M."/>
            <person name="Pohl T."/>
            <person name="Merkel B.J."/>
            <person name="Hornburger P."/>
            <person name="Mueller R.-W."/>
            <person name="Bruemmer F."/>
            <person name="Labrenz M."/>
            <person name="Spormann A.M."/>
            <person name="Op den Camp H."/>
            <person name="Overmann J."/>
            <person name="Amann R."/>
            <person name="Jetten M.S.M."/>
            <person name="Mascher T."/>
            <person name="Medema M.H."/>
            <person name="Devos D.P."/>
            <person name="Kaster A.-K."/>
            <person name="Ovreas L."/>
            <person name="Rohde M."/>
            <person name="Galperin M.Y."/>
            <person name="Jogler C."/>
        </authorList>
    </citation>
    <scope>NUCLEOTIDE SEQUENCE [LARGE SCALE GENOMIC DNA]</scope>
    <source>
        <strain evidence="10 11">ElP</strain>
    </source>
</reference>
<organism evidence="10 11">
    <name type="scientific">Tautonia plasticadhaerens</name>
    <dbReference type="NCBI Taxonomy" id="2527974"/>
    <lineage>
        <taxon>Bacteria</taxon>
        <taxon>Pseudomonadati</taxon>
        <taxon>Planctomycetota</taxon>
        <taxon>Planctomycetia</taxon>
        <taxon>Isosphaerales</taxon>
        <taxon>Isosphaeraceae</taxon>
        <taxon>Tautonia</taxon>
    </lineage>
</organism>
<name>A0A518H5E7_9BACT</name>
<keyword evidence="3 7" id="KW-0812">Transmembrane</keyword>
<dbReference type="GO" id="GO:0005524">
    <property type="term" value="F:ATP binding"/>
    <property type="evidence" value="ECO:0007669"/>
    <property type="project" value="UniProtKB-KW"/>
</dbReference>
<keyword evidence="10" id="KW-0378">Hydrolase</keyword>
<gene>
    <name evidence="10" type="primary">macB_4</name>
    <name evidence="10" type="ORF">ElP_39740</name>
</gene>
<evidence type="ECO:0000256" key="5">
    <source>
        <dbReference type="ARBA" id="ARBA00023136"/>
    </source>
</evidence>
<evidence type="ECO:0000313" key="11">
    <source>
        <dbReference type="Proteomes" id="UP000317835"/>
    </source>
</evidence>
<evidence type="ECO:0000256" key="4">
    <source>
        <dbReference type="ARBA" id="ARBA00022989"/>
    </source>
</evidence>
<accession>A0A518H5E7</accession>
<feature type="domain" description="MacB-like periplasmic core" evidence="9">
    <location>
        <begin position="22"/>
        <end position="242"/>
    </location>
</feature>
<keyword evidence="10" id="KW-0067">ATP-binding</keyword>